<dbReference type="SUPFAM" id="SSF51556">
    <property type="entry name" value="Metallo-dependent hydrolases"/>
    <property type="match status" value="1"/>
</dbReference>
<evidence type="ECO:0000313" key="5">
    <source>
        <dbReference type="Proteomes" id="UP000315400"/>
    </source>
</evidence>
<proteinExistence type="predicted"/>
<dbReference type="InterPro" id="IPR024403">
    <property type="entry name" value="DHOase_cat"/>
</dbReference>
<dbReference type="PANTHER" id="PTHR43668">
    <property type="entry name" value="ALLANTOINASE"/>
    <property type="match status" value="1"/>
</dbReference>
<accession>A0A540VSL6</accession>
<feature type="domain" description="Amidohydrolase-related" evidence="2">
    <location>
        <begin position="286"/>
        <end position="421"/>
    </location>
</feature>
<feature type="domain" description="Dihydroorotase catalytic" evidence="3">
    <location>
        <begin position="52"/>
        <end position="237"/>
    </location>
</feature>
<evidence type="ECO:0000256" key="1">
    <source>
        <dbReference type="ARBA" id="ARBA00022975"/>
    </source>
</evidence>
<name>A0A540VSL6_9GAMM</name>
<dbReference type="GO" id="GO:0006221">
    <property type="term" value="P:pyrimidine nucleotide biosynthetic process"/>
    <property type="evidence" value="ECO:0007669"/>
    <property type="project" value="UniProtKB-KW"/>
</dbReference>
<gene>
    <name evidence="4" type="ORF">FKY71_07000</name>
</gene>
<dbReference type="InterPro" id="IPR004722">
    <property type="entry name" value="DHOase"/>
</dbReference>
<dbReference type="InterPro" id="IPR006680">
    <property type="entry name" value="Amidohydro-rel"/>
</dbReference>
<dbReference type="InterPro" id="IPR032466">
    <property type="entry name" value="Metal_Hydrolase"/>
</dbReference>
<dbReference type="Pfam" id="PF12890">
    <property type="entry name" value="DHOase"/>
    <property type="match status" value="1"/>
</dbReference>
<dbReference type="Pfam" id="PF01979">
    <property type="entry name" value="Amidohydro_1"/>
    <property type="match status" value="1"/>
</dbReference>
<dbReference type="GO" id="GO:0005737">
    <property type="term" value="C:cytoplasm"/>
    <property type="evidence" value="ECO:0007669"/>
    <property type="project" value="TreeGrafter"/>
</dbReference>
<evidence type="ECO:0000313" key="4">
    <source>
        <dbReference type="EMBL" id="TQE99752.1"/>
    </source>
</evidence>
<dbReference type="AlphaFoldDB" id="A0A540VSL6"/>
<dbReference type="Gene3D" id="3.20.20.140">
    <property type="entry name" value="Metal-dependent hydrolases"/>
    <property type="match status" value="1"/>
</dbReference>
<dbReference type="NCBIfam" id="NF005791">
    <property type="entry name" value="PRK07627.1"/>
    <property type="match status" value="1"/>
</dbReference>
<dbReference type="STRING" id="1260251.SPISAL_01620"/>
<dbReference type="InterPro" id="IPR050138">
    <property type="entry name" value="DHOase/Allantoinase_Hydrolase"/>
</dbReference>
<dbReference type="GO" id="GO:0046872">
    <property type="term" value="F:metal ion binding"/>
    <property type="evidence" value="ECO:0007669"/>
    <property type="project" value="InterPro"/>
</dbReference>
<evidence type="ECO:0000259" key="2">
    <source>
        <dbReference type="Pfam" id="PF01979"/>
    </source>
</evidence>
<reference evidence="4 5" key="1">
    <citation type="submission" date="2019-06" db="EMBL/GenBank/DDBJ databases">
        <title>Metagenome assembled Genome of Spiribacter salinus SL48-SHIP from the microbial mat of Salt Lake 48 (Novosibirsk region, Russia).</title>
        <authorList>
            <person name="Shipova A."/>
            <person name="Rozanov A.S."/>
            <person name="Bryanskaya A.V."/>
            <person name="Peltek S.E."/>
        </authorList>
    </citation>
    <scope>NUCLEOTIDE SEQUENCE [LARGE SCALE GENOMIC DNA]</scope>
    <source>
        <strain evidence="4">SL48-SHIP-2</strain>
    </source>
</reference>
<dbReference type="EC" id="3.5.2.3" evidence="4"/>
<dbReference type="GO" id="GO:0004151">
    <property type="term" value="F:dihydroorotase activity"/>
    <property type="evidence" value="ECO:0007669"/>
    <property type="project" value="UniProtKB-EC"/>
</dbReference>
<protein>
    <submittedName>
        <fullName evidence="4">Dihydroorotase</fullName>
        <ecNumber evidence="4">3.5.2.3</ecNumber>
    </submittedName>
</protein>
<dbReference type="GO" id="GO:0004038">
    <property type="term" value="F:allantoinase activity"/>
    <property type="evidence" value="ECO:0007669"/>
    <property type="project" value="TreeGrafter"/>
</dbReference>
<dbReference type="Gene3D" id="2.30.40.10">
    <property type="entry name" value="Urease, subunit C, domain 1"/>
    <property type="match status" value="1"/>
</dbReference>
<dbReference type="SUPFAM" id="SSF51338">
    <property type="entry name" value="Composite domain of metallo-dependent hydrolases"/>
    <property type="match status" value="1"/>
</dbReference>
<dbReference type="GO" id="GO:0006145">
    <property type="term" value="P:purine nucleobase catabolic process"/>
    <property type="evidence" value="ECO:0007669"/>
    <property type="project" value="TreeGrafter"/>
</dbReference>
<dbReference type="InterPro" id="IPR011059">
    <property type="entry name" value="Metal-dep_hydrolase_composite"/>
</dbReference>
<keyword evidence="1" id="KW-0665">Pyrimidine biosynthesis</keyword>
<dbReference type="EMBL" id="VIFK01000041">
    <property type="protein sequence ID" value="TQE99752.1"/>
    <property type="molecule type" value="Genomic_DNA"/>
</dbReference>
<dbReference type="Proteomes" id="UP000315400">
    <property type="component" value="Unassembled WGS sequence"/>
</dbReference>
<organism evidence="4 5">
    <name type="scientific">Spiribacter salinus</name>
    <dbReference type="NCBI Taxonomy" id="1335746"/>
    <lineage>
        <taxon>Bacteria</taxon>
        <taxon>Pseudomonadati</taxon>
        <taxon>Pseudomonadota</taxon>
        <taxon>Gammaproteobacteria</taxon>
        <taxon>Chromatiales</taxon>
        <taxon>Ectothiorhodospiraceae</taxon>
        <taxon>Spiribacter</taxon>
    </lineage>
</organism>
<dbReference type="CDD" id="cd01317">
    <property type="entry name" value="DHOase_IIa"/>
    <property type="match status" value="1"/>
</dbReference>
<sequence length="427" mass="44363">MSRILIRGGRLIDPATERDEVGDVAIADGRVVALGNEATDFSPERTLDAAGHWVIPGLIDLCARLREPGATRKADIASEARAAVAGGITTLAMPPDTDPVMDTPSVVDLVNHRADMAGAARIAPLGALTQGLGGEQLSGMAALAAAGCPALSDGGQPITDSLVLRRALDYASTFSLPGLLTPVDPELAQGCLSEGPTATRLGLPGVPAAAETAGLGRQLAVAGATGARVHFGRISSADGVRLLAGALRENRALSADAAIHQLFLTEQDAMDYDPRFHLAPPLRDIVDREALRSAVAEGVISILCSDHQPHDRDAKDGPFSSTAPGASGLDTLLALVLRLVEDRVLSLHQALATVTIAPSRLLGLEAGRLTEGAPADIAVVDPNKPWFCSTETLRSRGKNSPFLGWEFSAQVRHTLVGGRLVHSIAEA</sequence>
<evidence type="ECO:0000259" key="3">
    <source>
        <dbReference type="Pfam" id="PF12890"/>
    </source>
</evidence>
<comment type="caution">
    <text evidence="4">The sequence shown here is derived from an EMBL/GenBank/DDBJ whole genome shotgun (WGS) entry which is preliminary data.</text>
</comment>
<keyword evidence="4" id="KW-0378">Hydrolase</keyword>
<dbReference type="PANTHER" id="PTHR43668:SF2">
    <property type="entry name" value="ALLANTOINASE"/>
    <property type="match status" value="1"/>
</dbReference>